<gene>
    <name evidence="1" type="ORF">VCO139_0065</name>
</gene>
<proteinExistence type="predicted"/>
<organism evidence="1 2">
    <name type="scientific">Vibrio phage VCO139</name>
    <dbReference type="NCBI Taxonomy" id="1283073"/>
    <lineage>
        <taxon>Viruses</taxon>
        <taxon>Duplodnaviria</taxon>
        <taxon>Heunggongvirae</taxon>
        <taxon>Uroviricota</taxon>
        <taxon>Caudoviricetes</taxon>
        <taxon>Schitoviridae</taxon>
        <taxon>Pacinivirus</taxon>
        <taxon>Pacinivirus VCO139</taxon>
    </lineage>
</organism>
<protein>
    <submittedName>
        <fullName evidence="1">Uncharacterized protein</fullName>
    </submittedName>
</protein>
<evidence type="ECO:0000313" key="2">
    <source>
        <dbReference type="Proteomes" id="UP000014321"/>
    </source>
</evidence>
<sequence>MFCIGRADENPATRELPWHKNHSAIVVAKAAEAHMVYGKDITQFIINHAKTDPWDFLLRVKAPRSARVVACESNEKVTTEYVEDIDLVELRDGETLVPNITRYYASIDGVYLYKIMAPTAVQIDNWNNVPHWYHVDTGTHKCAKKAPSGKWVEGTKPSDMPPMIRIGIDSGVKLRLCNTIVGELALHCLDINYYVKQAEKLVIKNPS</sequence>
<name>R9R4K7_9CAUD</name>
<evidence type="ECO:0000313" key="1">
    <source>
        <dbReference type="EMBL" id="AGI61892.1"/>
    </source>
</evidence>
<keyword evidence="2" id="KW-1185">Reference proteome</keyword>
<reference evidence="1 2" key="1">
    <citation type="journal article" date="2013" name="Virol. J.">
        <title>Whole genome sequencing and comparative genomic analyses of two Vibrio cholerae O139 Bengal-specific Podoviruses to other N4-like phages reveal extensive genetic diversity.</title>
        <authorList>
            <person name="Fouts D.E."/>
            <person name="Klumpp J."/>
            <person name="Bishop-Lilly K.A."/>
            <person name="Rajavel M."/>
            <person name="Willner K.M."/>
            <person name="Butani A."/>
            <person name="Henry M."/>
            <person name="Biswas B."/>
            <person name="Li M."/>
            <person name="Albert M.J."/>
            <person name="Loessner M.J."/>
            <person name="Calendar R."/>
            <person name="Sozhamannan S."/>
        </authorList>
    </citation>
    <scope>NUCLEOTIDE SEQUENCE [LARGE SCALE GENOMIC DNA]</scope>
</reference>
<dbReference type="EMBL" id="KC438283">
    <property type="protein sequence ID" value="AGI61892.1"/>
    <property type="molecule type" value="Genomic_DNA"/>
</dbReference>
<accession>R9R4K7</accession>
<dbReference type="Proteomes" id="UP000014321">
    <property type="component" value="Segment"/>
</dbReference>